<dbReference type="GO" id="GO:0016627">
    <property type="term" value="F:oxidoreductase activity, acting on the CH-CH group of donors"/>
    <property type="evidence" value="ECO:0007669"/>
    <property type="project" value="UniProtKB-ARBA"/>
</dbReference>
<dbReference type="PANTHER" id="PTHR43734">
    <property type="entry name" value="PHYTOENE DESATURASE"/>
    <property type="match status" value="1"/>
</dbReference>
<dbReference type="Gene3D" id="3.50.50.60">
    <property type="entry name" value="FAD/NAD(P)-binding domain"/>
    <property type="match status" value="2"/>
</dbReference>
<dbReference type="RefSeq" id="WP_008850933.1">
    <property type="nucleotide sequence ID" value="NZ_AGQV01000001.1"/>
</dbReference>
<dbReference type="AlphaFoldDB" id="G6XH18"/>
<dbReference type="InterPro" id="IPR002937">
    <property type="entry name" value="Amino_oxidase"/>
</dbReference>
<reference evidence="7 8" key="1">
    <citation type="submission" date="2011-10" db="EMBL/GenBank/DDBJ databases">
        <title>Genome sequence of Gluconobacter morbifer G707, isolated from Drosophila gut.</title>
        <authorList>
            <person name="Lee W.-J."/>
            <person name="Kim E.-K."/>
        </authorList>
    </citation>
    <scope>NUCLEOTIDE SEQUENCE [LARGE SCALE GENOMIC DNA]</scope>
    <source>
        <strain evidence="7 8">G707</strain>
    </source>
</reference>
<dbReference type="OrthoDB" id="9774675at2"/>
<accession>G6XH18</accession>
<comment type="caution">
    <text evidence="7">The sequence shown here is derived from an EMBL/GenBank/DDBJ whole genome shotgun (WGS) entry which is preliminary data.</text>
</comment>
<dbReference type="EMBL" id="AGQV01000001">
    <property type="protein sequence ID" value="EHH69476.1"/>
    <property type="molecule type" value="Genomic_DNA"/>
</dbReference>
<evidence type="ECO:0000256" key="1">
    <source>
        <dbReference type="ARBA" id="ARBA00004829"/>
    </source>
</evidence>
<feature type="domain" description="Amine oxidase" evidence="6">
    <location>
        <begin position="31"/>
        <end position="491"/>
    </location>
</feature>
<comment type="similarity">
    <text evidence="2 5">Belongs to the carotenoid/retinoid oxidoreductase family.</text>
</comment>
<dbReference type="GO" id="GO:0016117">
    <property type="term" value="P:carotenoid biosynthetic process"/>
    <property type="evidence" value="ECO:0007669"/>
    <property type="project" value="UniProtKB-KW"/>
</dbReference>
<name>G6XH18_9PROT</name>
<dbReference type="SUPFAM" id="SSF51905">
    <property type="entry name" value="FAD/NAD(P)-binding domain"/>
    <property type="match status" value="1"/>
</dbReference>
<dbReference type="PROSITE" id="PS00982">
    <property type="entry name" value="PHYTOENE_DH"/>
    <property type="match status" value="1"/>
</dbReference>
<sequence>MATLFPGSRISSDQAASLTGRRVAIIGAGPGGLAAAMKLGHAGAQVTVYERHAQAGGRSGRIRAQGYTFDIGPTFFLYPEILQDIFRDCGLDFERNITLRKLATCYQLVYENGPTLDISSNLTRMKQEIATKISPADAANIDAWLRDNREKFDVFAPILKRPFNSWRDLLRPDMLHTLPMMRPFRTVDQDLARYFHDPRTRLAFSFQSKYLGMSPYQCPSLFTILSYMEHEFGIFHAVGGTATVMDRMQEAAENFGVVFRFSTPVQHIHLEQGKAAGVVTDYGIEPADAVVMNADFAHGMRQLVANDARPSWSDIKIANSRYSCSTFMMYLGVDRAFSDHAHHTIFLSDDYDHNFARVDAGRALPSRPSLYVQNACVTDPSLAPQGCSTLYVLMPVANLHENGLQWRAETQEQARGMAYRRLEEAGFTGIPEHVRFEKIMTPQHWKTEHDVHRGAVFNLSHDLGQMLNRRPHNRFNDIPNLYIVGGGTHPGSGLPVIFEGARISTDLLMEDLAHA</sequence>
<dbReference type="InterPro" id="IPR014105">
    <property type="entry name" value="Carotenoid/retinoid_OxRdtase"/>
</dbReference>
<dbReference type="NCBIfam" id="TIGR02734">
    <property type="entry name" value="crtI_fam"/>
    <property type="match status" value="1"/>
</dbReference>
<dbReference type="InterPro" id="IPR008150">
    <property type="entry name" value="Phytoene_DH_bac_CS"/>
</dbReference>
<dbReference type="Proteomes" id="UP000004949">
    <property type="component" value="Unassembled WGS sequence"/>
</dbReference>
<evidence type="ECO:0000313" key="7">
    <source>
        <dbReference type="EMBL" id="EHH69476.1"/>
    </source>
</evidence>
<evidence type="ECO:0000256" key="4">
    <source>
        <dbReference type="ARBA" id="ARBA00023002"/>
    </source>
</evidence>
<keyword evidence="8" id="KW-1185">Reference proteome</keyword>
<gene>
    <name evidence="7" type="ORF">GMO_07830</name>
</gene>
<evidence type="ECO:0000256" key="2">
    <source>
        <dbReference type="ARBA" id="ARBA00006046"/>
    </source>
</evidence>
<dbReference type="PRINTS" id="PR00419">
    <property type="entry name" value="ADXRDTASE"/>
</dbReference>
<dbReference type="PANTHER" id="PTHR43734:SF1">
    <property type="entry name" value="PHYTOENE DESATURASE"/>
    <property type="match status" value="1"/>
</dbReference>
<comment type="pathway">
    <text evidence="1 5">Carotenoid biosynthesis.</text>
</comment>
<organism evidence="7 8">
    <name type="scientific">Gluconobacter morbifer G707</name>
    <dbReference type="NCBI Taxonomy" id="1088869"/>
    <lineage>
        <taxon>Bacteria</taxon>
        <taxon>Pseudomonadati</taxon>
        <taxon>Pseudomonadota</taxon>
        <taxon>Alphaproteobacteria</taxon>
        <taxon>Acetobacterales</taxon>
        <taxon>Acetobacteraceae</taxon>
        <taxon>Gluconobacter</taxon>
    </lineage>
</organism>
<evidence type="ECO:0000313" key="8">
    <source>
        <dbReference type="Proteomes" id="UP000004949"/>
    </source>
</evidence>
<dbReference type="Pfam" id="PF01593">
    <property type="entry name" value="Amino_oxidase"/>
    <property type="match status" value="1"/>
</dbReference>
<keyword evidence="3 5" id="KW-0125">Carotenoid biosynthesis</keyword>
<evidence type="ECO:0000256" key="5">
    <source>
        <dbReference type="RuleBase" id="RU362075"/>
    </source>
</evidence>
<evidence type="ECO:0000256" key="3">
    <source>
        <dbReference type="ARBA" id="ARBA00022746"/>
    </source>
</evidence>
<dbReference type="STRING" id="1088869.GMO_07830"/>
<dbReference type="eggNOG" id="COG1233">
    <property type="taxonomic scope" value="Bacteria"/>
</dbReference>
<evidence type="ECO:0000259" key="6">
    <source>
        <dbReference type="Pfam" id="PF01593"/>
    </source>
</evidence>
<dbReference type="PATRIC" id="fig|1088869.3.peg.789"/>
<keyword evidence="4 5" id="KW-0560">Oxidoreductase</keyword>
<protein>
    <recommendedName>
        <fullName evidence="6">Amine oxidase domain-containing protein</fullName>
    </recommendedName>
</protein>
<dbReference type="InterPro" id="IPR036188">
    <property type="entry name" value="FAD/NAD-bd_sf"/>
</dbReference>
<proteinExistence type="inferred from homology"/>